<dbReference type="AlphaFoldDB" id="A0A0C5VI49"/>
<protein>
    <submittedName>
        <fullName evidence="1">Uncharacterized protein</fullName>
    </submittedName>
</protein>
<reference evidence="1 2" key="1">
    <citation type="submission" date="2014-01" db="EMBL/GenBank/DDBJ databases">
        <title>Full genme sequencing of cellulolytic bacterium Gynuella sunshinyii YC6258T gen. nov., sp. nov.</title>
        <authorList>
            <person name="Khan H."/>
            <person name="Chung E.J."/>
            <person name="Chung Y.R."/>
        </authorList>
    </citation>
    <scope>NUCLEOTIDE SEQUENCE [LARGE SCALE GENOMIC DNA]</scope>
    <source>
        <strain evidence="1 2">YC6258</strain>
    </source>
</reference>
<keyword evidence="2" id="KW-1185">Reference proteome</keyword>
<evidence type="ECO:0000313" key="1">
    <source>
        <dbReference type="EMBL" id="AJQ94332.1"/>
    </source>
</evidence>
<dbReference type="Proteomes" id="UP000032266">
    <property type="component" value="Chromosome"/>
</dbReference>
<sequence length="41" mass="4945">MQMNDRQPFCRTYDKHSTLSSDFDSHRAFHFIMIFTNSEVC</sequence>
<dbReference type="EMBL" id="CP007142">
    <property type="protein sequence ID" value="AJQ94332.1"/>
    <property type="molecule type" value="Genomic_DNA"/>
</dbReference>
<dbReference type="STRING" id="1445510.YC6258_02294"/>
<gene>
    <name evidence="1" type="ORF">YC6258_02294</name>
</gene>
<dbReference type="KEGG" id="gsn:YC6258_02294"/>
<dbReference type="HOGENOM" id="CLU_3270774_0_0_6"/>
<accession>A0A0C5VI49</accession>
<proteinExistence type="predicted"/>
<evidence type="ECO:0000313" key="2">
    <source>
        <dbReference type="Proteomes" id="UP000032266"/>
    </source>
</evidence>
<name>A0A0C5VI49_9GAMM</name>
<organism evidence="1 2">
    <name type="scientific">Gynuella sunshinyii YC6258</name>
    <dbReference type="NCBI Taxonomy" id="1445510"/>
    <lineage>
        <taxon>Bacteria</taxon>
        <taxon>Pseudomonadati</taxon>
        <taxon>Pseudomonadota</taxon>
        <taxon>Gammaproteobacteria</taxon>
        <taxon>Oceanospirillales</taxon>
        <taxon>Saccharospirillaceae</taxon>
        <taxon>Gynuella</taxon>
    </lineage>
</organism>